<dbReference type="Proteomes" id="UP000637383">
    <property type="component" value="Unassembled WGS sequence"/>
</dbReference>
<keyword evidence="2" id="KW-1185">Reference proteome</keyword>
<evidence type="ECO:0000313" key="2">
    <source>
        <dbReference type="Proteomes" id="UP000637383"/>
    </source>
</evidence>
<proteinExistence type="predicted"/>
<gene>
    <name evidence="1" type="ORF">H6H03_36505</name>
</gene>
<protein>
    <submittedName>
        <fullName evidence="1">Uncharacterized protein</fullName>
    </submittedName>
</protein>
<accession>A0ABR8KJP2</accession>
<organism evidence="1 2">
    <name type="scientific">Nostoc paludosum FACHB-159</name>
    <dbReference type="NCBI Taxonomy" id="2692908"/>
    <lineage>
        <taxon>Bacteria</taxon>
        <taxon>Bacillati</taxon>
        <taxon>Cyanobacteriota</taxon>
        <taxon>Cyanophyceae</taxon>
        <taxon>Nostocales</taxon>
        <taxon>Nostocaceae</taxon>
        <taxon>Nostoc</taxon>
    </lineage>
</organism>
<evidence type="ECO:0000313" key="1">
    <source>
        <dbReference type="EMBL" id="MBD2739300.1"/>
    </source>
</evidence>
<dbReference type="RefSeq" id="WP_190959799.1">
    <property type="nucleotide sequence ID" value="NZ_JACJTU010000077.1"/>
</dbReference>
<dbReference type="EMBL" id="JACJTU010000077">
    <property type="protein sequence ID" value="MBD2739300.1"/>
    <property type="molecule type" value="Genomic_DNA"/>
</dbReference>
<comment type="caution">
    <text evidence="1">The sequence shown here is derived from an EMBL/GenBank/DDBJ whole genome shotgun (WGS) entry which is preliminary data.</text>
</comment>
<reference evidence="1 2" key="1">
    <citation type="journal article" date="2020" name="ISME J.">
        <title>Comparative genomics reveals insights into cyanobacterial evolution and habitat adaptation.</title>
        <authorList>
            <person name="Chen M.Y."/>
            <person name="Teng W.K."/>
            <person name="Zhao L."/>
            <person name="Hu C.X."/>
            <person name="Zhou Y.K."/>
            <person name="Han B.P."/>
            <person name="Song L.R."/>
            <person name="Shu W.S."/>
        </authorList>
    </citation>
    <scope>NUCLEOTIDE SEQUENCE [LARGE SCALE GENOMIC DNA]</scope>
    <source>
        <strain evidence="1 2">FACHB-159</strain>
    </source>
</reference>
<name>A0ABR8KJP2_9NOSO</name>
<sequence>MLGKWLPGLFGSQNEGIVSTDLRVGDATQIDGNIPSTIRDRYTLPAYTTAQQVLDQAEVSGTLKAQQWLHTKFSRHRLKQLQNLATMYKNQLAYSQEAMKVEEDLQRTRAQHGEAVIRHAFGSQEQQRQLGGYEKAFDEVGDSFRF</sequence>